<evidence type="ECO:0000313" key="9">
    <source>
        <dbReference type="Proteomes" id="UP000190675"/>
    </source>
</evidence>
<evidence type="ECO:0000256" key="4">
    <source>
        <dbReference type="ARBA" id="ARBA00022679"/>
    </source>
</evidence>
<proteinExistence type="predicted"/>
<gene>
    <name evidence="8" type="ORF">SAMN05444169_4815</name>
</gene>
<evidence type="ECO:0000256" key="6">
    <source>
        <dbReference type="ARBA" id="ARBA00023012"/>
    </source>
</evidence>
<dbReference type="InterPro" id="IPR050351">
    <property type="entry name" value="BphY/WalK/GraS-like"/>
</dbReference>
<dbReference type="AlphaFoldDB" id="A0A1M5NSD2"/>
<dbReference type="EC" id="2.7.13.3" evidence="2"/>
<dbReference type="Pfam" id="PF02518">
    <property type="entry name" value="HATPase_c"/>
    <property type="match status" value="1"/>
</dbReference>
<dbReference type="EMBL" id="LT670818">
    <property type="protein sequence ID" value="SHG92377.1"/>
    <property type="molecule type" value="Genomic_DNA"/>
</dbReference>
<dbReference type="Proteomes" id="UP000190675">
    <property type="component" value="Chromosome I"/>
</dbReference>
<feature type="domain" description="Histidine kinase" evidence="7">
    <location>
        <begin position="65"/>
        <end position="276"/>
    </location>
</feature>
<dbReference type="InterPro" id="IPR005467">
    <property type="entry name" value="His_kinase_dom"/>
</dbReference>
<dbReference type="GO" id="GO:0004721">
    <property type="term" value="F:phosphoprotein phosphatase activity"/>
    <property type="evidence" value="ECO:0007669"/>
    <property type="project" value="TreeGrafter"/>
</dbReference>
<dbReference type="PANTHER" id="PTHR45453:SF1">
    <property type="entry name" value="PHOSPHATE REGULON SENSOR PROTEIN PHOR"/>
    <property type="match status" value="1"/>
</dbReference>
<name>A0A1M5NSD2_9BRAD</name>
<evidence type="ECO:0000259" key="7">
    <source>
        <dbReference type="PROSITE" id="PS50109"/>
    </source>
</evidence>
<dbReference type="SMART" id="SM00388">
    <property type="entry name" value="HisKA"/>
    <property type="match status" value="1"/>
</dbReference>
<keyword evidence="5 8" id="KW-0418">Kinase</keyword>
<dbReference type="GO" id="GO:0005886">
    <property type="term" value="C:plasma membrane"/>
    <property type="evidence" value="ECO:0007669"/>
    <property type="project" value="TreeGrafter"/>
</dbReference>
<dbReference type="Gene3D" id="1.10.287.130">
    <property type="match status" value="1"/>
</dbReference>
<dbReference type="GO" id="GO:0000155">
    <property type="term" value="F:phosphorelay sensor kinase activity"/>
    <property type="evidence" value="ECO:0007669"/>
    <property type="project" value="InterPro"/>
</dbReference>
<accession>A0A1M5NSD2</accession>
<dbReference type="InterPro" id="IPR036890">
    <property type="entry name" value="HATPase_C_sf"/>
</dbReference>
<sequence>MTEQVFAGFGDQSGAFQSSDDHIGTEERNKSFRATAGATRPVSWNMTASARPHGDSNFEAVLLAMAGHDLRQPLQVIQSAHELLGLGVRTSSELRYLRSGQSAIDRLKEQLEQILTALRVRECSRRLELTPVRVHQVLRRACRENEQAALSKGVSIHVVSSDATILSDSLLLGAALRNLVSNAIKYTQPGGRILVGCRHSRSGIRIDVYDTGTGIPGEQIPRIFEAFTRLDPAQCDGLGIGLFIVRQALGILGHRIDVASTPCRGSRFSILVARAKRARN</sequence>
<dbReference type="GO" id="GO:0016036">
    <property type="term" value="P:cellular response to phosphate starvation"/>
    <property type="evidence" value="ECO:0007669"/>
    <property type="project" value="TreeGrafter"/>
</dbReference>
<dbReference type="InterPro" id="IPR003594">
    <property type="entry name" value="HATPase_dom"/>
</dbReference>
<dbReference type="SUPFAM" id="SSF55874">
    <property type="entry name" value="ATPase domain of HSP90 chaperone/DNA topoisomerase II/histidine kinase"/>
    <property type="match status" value="1"/>
</dbReference>
<dbReference type="Gene3D" id="3.30.565.10">
    <property type="entry name" value="Histidine kinase-like ATPase, C-terminal domain"/>
    <property type="match status" value="1"/>
</dbReference>
<comment type="catalytic activity">
    <reaction evidence="1">
        <text>ATP + protein L-histidine = ADP + protein N-phospho-L-histidine.</text>
        <dbReference type="EC" id="2.7.13.3"/>
    </reaction>
</comment>
<dbReference type="PANTHER" id="PTHR45453">
    <property type="entry name" value="PHOSPHATE REGULON SENSOR PROTEIN PHOR"/>
    <property type="match status" value="1"/>
</dbReference>
<reference evidence="8 9" key="1">
    <citation type="submission" date="2016-11" db="EMBL/GenBank/DDBJ databases">
        <authorList>
            <person name="Jaros S."/>
            <person name="Januszkiewicz K."/>
            <person name="Wedrychowicz H."/>
        </authorList>
    </citation>
    <scope>NUCLEOTIDE SEQUENCE [LARGE SCALE GENOMIC DNA]</scope>
    <source>
        <strain evidence="8 9">GAS242</strain>
    </source>
</reference>
<protein>
    <recommendedName>
        <fullName evidence="2">histidine kinase</fullName>
        <ecNumber evidence="2">2.7.13.3</ecNumber>
    </recommendedName>
</protein>
<dbReference type="InterPro" id="IPR036097">
    <property type="entry name" value="HisK_dim/P_sf"/>
</dbReference>
<dbReference type="CDD" id="cd00075">
    <property type="entry name" value="HATPase"/>
    <property type="match status" value="1"/>
</dbReference>
<dbReference type="SUPFAM" id="SSF47384">
    <property type="entry name" value="Homodimeric domain of signal transducing histidine kinase"/>
    <property type="match status" value="1"/>
</dbReference>
<organism evidence="8 9">
    <name type="scientific">Bradyrhizobium erythrophlei</name>
    <dbReference type="NCBI Taxonomy" id="1437360"/>
    <lineage>
        <taxon>Bacteria</taxon>
        <taxon>Pseudomonadati</taxon>
        <taxon>Pseudomonadota</taxon>
        <taxon>Alphaproteobacteria</taxon>
        <taxon>Hyphomicrobiales</taxon>
        <taxon>Nitrobacteraceae</taxon>
        <taxon>Bradyrhizobium</taxon>
    </lineage>
</organism>
<evidence type="ECO:0000256" key="2">
    <source>
        <dbReference type="ARBA" id="ARBA00012438"/>
    </source>
</evidence>
<evidence type="ECO:0000256" key="3">
    <source>
        <dbReference type="ARBA" id="ARBA00022553"/>
    </source>
</evidence>
<keyword evidence="4" id="KW-0808">Transferase</keyword>
<dbReference type="InterPro" id="IPR004358">
    <property type="entry name" value="Sig_transdc_His_kin-like_C"/>
</dbReference>
<dbReference type="InterPro" id="IPR003661">
    <property type="entry name" value="HisK_dim/P_dom"/>
</dbReference>
<evidence type="ECO:0000313" key="8">
    <source>
        <dbReference type="EMBL" id="SHG92377.1"/>
    </source>
</evidence>
<evidence type="ECO:0000256" key="5">
    <source>
        <dbReference type="ARBA" id="ARBA00022777"/>
    </source>
</evidence>
<evidence type="ECO:0000256" key="1">
    <source>
        <dbReference type="ARBA" id="ARBA00000085"/>
    </source>
</evidence>
<dbReference type="CDD" id="cd00082">
    <property type="entry name" value="HisKA"/>
    <property type="match status" value="1"/>
</dbReference>
<dbReference type="PROSITE" id="PS50109">
    <property type="entry name" value="HIS_KIN"/>
    <property type="match status" value="1"/>
</dbReference>
<dbReference type="OrthoDB" id="315417at2"/>
<dbReference type="PRINTS" id="PR00344">
    <property type="entry name" value="BCTRLSENSOR"/>
</dbReference>
<keyword evidence="6" id="KW-0902">Two-component regulatory system</keyword>
<dbReference type="RefSeq" id="WP_154073379.1">
    <property type="nucleotide sequence ID" value="NZ_LT670818.1"/>
</dbReference>
<dbReference type="SMART" id="SM00387">
    <property type="entry name" value="HATPase_c"/>
    <property type="match status" value="1"/>
</dbReference>
<dbReference type="Pfam" id="PF00512">
    <property type="entry name" value="HisKA"/>
    <property type="match status" value="1"/>
</dbReference>
<keyword evidence="3" id="KW-0597">Phosphoprotein</keyword>